<feature type="domain" description="Fatty acid desaturase" evidence="2">
    <location>
        <begin position="69"/>
        <end position="146"/>
    </location>
</feature>
<evidence type="ECO:0000256" key="1">
    <source>
        <dbReference type="SAM" id="Phobius"/>
    </source>
</evidence>
<dbReference type="InterPro" id="IPR012171">
    <property type="entry name" value="Fatty_acid_desaturase"/>
</dbReference>
<accession>A0A1Z1WQH8</accession>
<dbReference type="GO" id="GO:0016020">
    <property type="term" value="C:membrane"/>
    <property type="evidence" value="ECO:0007669"/>
    <property type="project" value="TreeGrafter"/>
</dbReference>
<protein>
    <submittedName>
        <fullName evidence="3">Delta-6 fatty acid desaturase</fullName>
    </submittedName>
</protein>
<keyword evidence="4" id="KW-1185">Reference proteome</keyword>
<dbReference type="AlphaFoldDB" id="A0A1Z1WQH8"/>
<feature type="transmembrane region" description="Helical" evidence="1">
    <location>
        <begin position="103"/>
        <end position="124"/>
    </location>
</feature>
<dbReference type="InterPro" id="IPR005804">
    <property type="entry name" value="FA_desaturase_dom"/>
</dbReference>
<feature type="transmembrane region" description="Helical" evidence="1">
    <location>
        <begin position="44"/>
        <end position="64"/>
    </location>
</feature>
<evidence type="ECO:0000313" key="4">
    <source>
        <dbReference type="Proteomes" id="UP000195880"/>
    </source>
</evidence>
<feature type="transmembrane region" description="Helical" evidence="1">
    <location>
        <begin position="70"/>
        <end position="91"/>
    </location>
</feature>
<keyword evidence="1" id="KW-0472">Membrane</keyword>
<keyword evidence="1" id="KW-0812">Transmembrane</keyword>
<gene>
    <name evidence="3" type="ORF">SMD44_08180</name>
</gene>
<dbReference type="PANTHER" id="PTHR19353">
    <property type="entry name" value="FATTY ACID DESATURASE 2"/>
    <property type="match status" value="1"/>
</dbReference>
<sequence length="175" mass="18504">MAQAAAAVAERPGGISARQRSGSDFAPLLRAVKAQGLLDRRTGWYARGIAVNAAALAAVGAGLFAIGHTWWVLLLAPVLSVLCARTAFIGHDAGHSQITDNRAVARLIGLVHGNLLLGMSVSWWNDKHNRHHANPNHTEKDPDVAADILVFTAWQARPRDSGGGSRAIRPGCSSP</sequence>
<dbReference type="GO" id="GO:0008610">
    <property type="term" value="P:lipid biosynthetic process"/>
    <property type="evidence" value="ECO:0007669"/>
    <property type="project" value="UniProtKB-ARBA"/>
</dbReference>
<evidence type="ECO:0000313" key="3">
    <source>
        <dbReference type="EMBL" id="ARX88693.1"/>
    </source>
</evidence>
<name>A0A1Z1WQH8_9ACTN</name>
<dbReference type="STRING" id="67267.GCA_000716675_02944"/>
<dbReference type="Proteomes" id="UP000195880">
    <property type="component" value="Chromosome"/>
</dbReference>
<reference evidence="3 4" key="1">
    <citation type="submission" date="2017-05" db="EMBL/GenBank/DDBJ databases">
        <title>Streptomyces alboflavus Genome sequencing and assembly.</title>
        <authorList>
            <person name="Wang Y."/>
            <person name="Du B."/>
            <person name="Ding Y."/>
            <person name="Liu H."/>
            <person name="Hou Q."/>
            <person name="Liu K."/>
            <person name="Wang C."/>
            <person name="Yao L."/>
        </authorList>
    </citation>
    <scope>NUCLEOTIDE SEQUENCE [LARGE SCALE GENOMIC DNA]</scope>
    <source>
        <strain evidence="3 4">MDJK44</strain>
    </source>
</reference>
<dbReference type="KEGG" id="salf:SMD44_08180"/>
<dbReference type="EMBL" id="CP021748">
    <property type="protein sequence ID" value="ARX88693.1"/>
    <property type="molecule type" value="Genomic_DNA"/>
</dbReference>
<dbReference type="GO" id="GO:0016717">
    <property type="term" value="F:oxidoreductase activity, acting on paired donors, with oxidation of a pair of donors resulting in the reduction of molecular oxygen to two molecules of water"/>
    <property type="evidence" value="ECO:0007669"/>
    <property type="project" value="TreeGrafter"/>
</dbReference>
<dbReference type="eggNOG" id="COG3239">
    <property type="taxonomic scope" value="Bacteria"/>
</dbReference>
<proteinExistence type="predicted"/>
<keyword evidence="1" id="KW-1133">Transmembrane helix</keyword>
<dbReference type="PANTHER" id="PTHR19353:SF19">
    <property type="entry name" value="DELTA(5) FATTY ACID DESATURASE C-RELATED"/>
    <property type="match status" value="1"/>
</dbReference>
<evidence type="ECO:0000259" key="2">
    <source>
        <dbReference type="Pfam" id="PF00487"/>
    </source>
</evidence>
<organism evidence="3 4">
    <name type="scientific">Streptomyces alboflavus</name>
    <dbReference type="NCBI Taxonomy" id="67267"/>
    <lineage>
        <taxon>Bacteria</taxon>
        <taxon>Bacillati</taxon>
        <taxon>Actinomycetota</taxon>
        <taxon>Actinomycetes</taxon>
        <taxon>Kitasatosporales</taxon>
        <taxon>Streptomycetaceae</taxon>
        <taxon>Streptomyces</taxon>
    </lineage>
</organism>
<dbReference type="Pfam" id="PF00487">
    <property type="entry name" value="FA_desaturase"/>
    <property type="match status" value="1"/>
</dbReference>